<dbReference type="Proteomes" id="UP000076420">
    <property type="component" value="Unassembled WGS sequence"/>
</dbReference>
<evidence type="ECO:0000313" key="11">
    <source>
        <dbReference type="Proteomes" id="UP000076420"/>
    </source>
</evidence>
<dbReference type="OrthoDB" id="415358at2759"/>
<dbReference type="InterPro" id="IPR003347">
    <property type="entry name" value="JmjC_dom"/>
</dbReference>
<keyword evidence="4" id="KW-0560">Oxidoreductase</keyword>
<keyword evidence="3" id="KW-0479">Metal-binding</keyword>
<organism evidence="10 11">
    <name type="scientific">Biomphalaria glabrata</name>
    <name type="common">Bloodfluke planorb</name>
    <name type="synonym">Freshwater snail</name>
    <dbReference type="NCBI Taxonomy" id="6526"/>
    <lineage>
        <taxon>Eukaryota</taxon>
        <taxon>Metazoa</taxon>
        <taxon>Spiralia</taxon>
        <taxon>Lophotrochozoa</taxon>
        <taxon>Mollusca</taxon>
        <taxon>Gastropoda</taxon>
        <taxon>Heterobranchia</taxon>
        <taxon>Euthyneura</taxon>
        <taxon>Panpulmonata</taxon>
        <taxon>Hygrophila</taxon>
        <taxon>Lymnaeoidea</taxon>
        <taxon>Planorbidae</taxon>
        <taxon>Biomphalaria</taxon>
    </lineage>
</organism>
<feature type="domain" description="JmjC" evidence="9">
    <location>
        <begin position="133"/>
        <end position="286"/>
    </location>
</feature>
<dbReference type="PANTHER" id="PTHR12461:SF106">
    <property type="entry name" value="BIFUNCTIONAL PEPTIDASE AND ARGINYL-HYDROXYLASE JMJD5"/>
    <property type="match status" value="1"/>
</dbReference>
<dbReference type="PROSITE" id="PS51184">
    <property type="entry name" value="JMJC"/>
    <property type="match status" value="1"/>
</dbReference>
<feature type="compositionally biased region" description="Polar residues" evidence="7">
    <location>
        <begin position="449"/>
        <end position="463"/>
    </location>
</feature>
<dbReference type="KEGG" id="bgt:106070968"/>
<dbReference type="STRING" id="6526.A0A2C9LDN2"/>
<feature type="signal peptide" evidence="8">
    <location>
        <begin position="1"/>
        <end position="23"/>
    </location>
</feature>
<evidence type="ECO:0000256" key="8">
    <source>
        <dbReference type="SAM" id="SignalP"/>
    </source>
</evidence>
<dbReference type="SUPFAM" id="SSF51197">
    <property type="entry name" value="Clavaminate synthase-like"/>
    <property type="match status" value="1"/>
</dbReference>
<evidence type="ECO:0000256" key="1">
    <source>
        <dbReference type="ARBA" id="ARBA00001954"/>
    </source>
</evidence>
<dbReference type="SMART" id="SM00558">
    <property type="entry name" value="JmjC"/>
    <property type="match status" value="1"/>
</dbReference>
<dbReference type="VEuPathDB" id="VectorBase:BGLB029849"/>
<evidence type="ECO:0000256" key="3">
    <source>
        <dbReference type="ARBA" id="ARBA00022723"/>
    </source>
</evidence>
<dbReference type="GO" id="GO:0005634">
    <property type="term" value="C:nucleus"/>
    <property type="evidence" value="ECO:0007669"/>
    <property type="project" value="UniProtKB-SubCell"/>
</dbReference>
<evidence type="ECO:0000259" key="9">
    <source>
        <dbReference type="PROSITE" id="PS51184"/>
    </source>
</evidence>
<dbReference type="GO" id="GO:0016491">
    <property type="term" value="F:oxidoreductase activity"/>
    <property type="evidence" value="ECO:0007669"/>
    <property type="project" value="UniProtKB-KW"/>
</dbReference>
<comment type="subcellular location">
    <subcellularLocation>
        <location evidence="2">Nucleus</location>
    </subcellularLocation>
</comment>
<sequence length="475" mass="53887">MYSSVKNILSFVLLICFLPCCLSQTPKAKPYKSKNFLTPPRGVTLIGKISNPAVFYGHFVHPSKPLWMRSVLESVDHPGITDWTDDYLRKKYPNEPVKVETSKKEDRSKPPTWLTINQFLSYYTSEELYLVHSLDGKMSDMVLVPQNLHCGGFQKMIQQAVLWLGSGEIQSVLHYDELDNMLCMLEGQKHVILIDKAHKADVEAEGFVEAGGYSLVDVDNIDRKKFPKLYNIEWYEVLLNQGDCLFIPRGWYHRMKSSGHRHMAINIWFAHLHWFDSDNCSIVQDFYKPLEPISTFGFASPNEVYRSKLLDKLVDKGFIIKDVLISALDSGTVERRSKFFDAVNKYQDGVLSWSEMYGFNIDKALAKFPDIFGLPGNVADDTEEVILYDPIIDVPSFEDNEENSDDDEIVTGSSDLQPDDPGIALSQGVFPLPDDPASGSTNTKEDLDTLNSTTENDSNENIITTNKPLKKKIEL</sequence>
<dbReference type="GO" id="GO:0046872">
    <property type="term" value="F:metal ion binding"/>
    <property type="evidence" value="ECO:0007669"/>
    <property type="project" value="UniProtKB-KW"/>
</dbReference>
<dbReference type="Gene3D" id="2.60.120.650">
    <property type="entry name" value="Cupin"/>
    <property type="match status" value="1"/>
</dbReference>
<keyword evidence="5" id="KW-0408">Iron</keyword>
<dbReference type="AlphaFoldDB" id="A0A2C9LDN2"/>
<evidence type="ECO:0000256" key="5">
    <source>
        <dbReference type="ARBA" id="ARBA00023004"/>
    </source>
</evidence>
<dbReference type="Pfam" id="PF13621">
    <property type="entry name" value="Cupin_8"/>
    <property type="match status" value="1"/>
</dbReference>
<dbReference type="RefSeq" id="XP_013086440.2">
    <property type="nucleotide sequence ID" value="XM_013230986.2"/>
</dbReference>
<keyword evidence="6" id="KW-0539">Nucleus</keyword>
<dbReference type="PANTHER" id="PTHR12461">
    <property type="entry name" value="HYPOXIA-INDUCIBLE FACTOR 1 ALPHA INHIBITOR-RELATED"/>
    <property type="match status" value="1"/>
</dbReference>
<evidence type="ECO:0000256" key="2">
    <source>
        <dbReference type="ARBA" id="ARBA00004123"/>
    </source>
</evidence>
<protein>
    <recommendedName>
        <fullName evidence="9">JmjC domain-containing protein</fullName>
    </recommendedName>
</protein>
<dbReference type="InterPro" id="IPR041667">
    <property type="entry name" value="Cupin_8"/>
</dbReference>
<gene>
    <name evidence="10" type="primary">106070968</name>
</gene>
<evidence type="ECO:0000256" key="4">
    <source>
        <dbReference type="ARBA" id="ARBA00023002"/>
    </source>
</evidence>
<reference evidence="10" key="1">
    <citation type="submission" date="2020-05" db="UniProtKB">
        <authorList>
            <consortium name="EnsemblMetazoa"/>
        </authorList>
    </citation>
    <scope>IDENTIFICATION</scope>
    <source>
        <strain evidence="10">BB02</strain>
    </source>
</reference>
<proteinExistence type="predicted"/>
<evidence type="ECO:0000256" key="6">
    <source>
        <dbReference type="ARBA" id="ARBA00023242"/>
    </source>
</evidence>
<feature type="chain" id="PRO_5013084424" description="JmjC domain-containing protein" evidence="8">
    <location>
        <begin position="24"/>
        <end position="475"/>
    </location>
</feature>
<keyword evidence="8" id="KW-0732">Signal</keyword>
<comment type="cofactor">
    <cofactor evidence="1">
        <name>Fe(2+)</name>
        <dbReference type="ChEBI" id="CHEBI:29033"/>
    </cofactor>
</comment>
<feature type="region of interest" description="Disordered" evidence="7">
    <location>
        <begin position="396"/>
        <end position="463"/>
    </location>
</feature>
<dbReference type="VEuPathDB" id="VectorBase:BGLAX_044632"/>
<dbReference type="EnsemblMetazoa" id="BGLB029849-RA">
    <property type="protein sequence ID" value="BGLB029849-PA"/>
    <property type="gene ID" value="BGLB029849"/>
</dbReference>
<name>A0A2C9LDN2_BIOGL</name>
<feature type="compositionally biased region" description="Acidic residues" evidence="7">
    <location>
        <begin position="396"/>
        <end position="409"/>
    </location>
</feature>
<evidence type="ECO:0000313" key="10">
    <source>
        <dbReference type="EnsemblMetazoa" id="BGLB029849-PA"/>
    </source>
</evidence>
<evidence type="ECO:0000256" key="7">
    <source>
        <dbReference type="SAM" id="MobiDB-lite"/>
    </source>
</evidence>
<accession>A0A2C9LDN2</accession>